<evidence type="ECO:0000313" key="3">
    <source>
        <dbReference type="Proteomes" id="UP001627154"/>
    </source>
</evidence>
<feature type="compositionally biased region" description="Basic and acidic residues" evidence="1">
    <location>
        <begin position="295"/>
        <end position="309"/>
    </location>
</feature>
<name>A0ABD2WS30_9HYME</name>
<reference evidence="2 3" key="1">
    <citation type="journal article" date="2024" name="bioRxiv">
        <title>A reference genome for Trichogramma kaykai: A tiny desert-dwelling parasitoid wasp with competing sex-ratio distorters.</title>
        <authorList>
            <person name="Culotta J."/>
            <person name="Lindsey A.R."/>
        </authorList>
    </citation>
    <scope>NUCLEOTIDE SEQUENCE [LARGE SCALE GENOMIC DNA]</scope>
    <source>
        <strain evidence="2 3">KSX58</strain>
    </source>
</reference>
<feature type="compositionally biased region" description="Basic and acidic residues" evidence="1">
    <location>
        <begin position="154"/>
        <end position="168"/>
    </location>
</feature>
<evidence type="ECO:0000313" key="2">
    <source>
        <dbReference type="EMBL" id="KAL3395307.1"/>
    </source>
</evidence>
<feature type="region of interest" description="Disordered" evidence="1">
    <location>
        <begin position="110"/>
        <end position="195"/>
    </location>
</feature>
<dbReference type="Proteomes" id="UP001627154">
    <property type="component" value="Unassembled WGS sequence"/>
</dbReference>
<accession>A0ABD2WS30</accession>
<comment type="caution">
    <text evidence="2">The sequence shown here is derived from an EMBL/GenBank/DDBJ whole genome shotgun (WGS) entry which is preliminary data.</text>
</comment>
<feature type="compositionally biased region" description="Polar residues" evidence="1">
    <location>
        <begin position="311"/>
        <end position="324"/>
    </location>
</feature>
<gene>
    <name evidence="2" type="ORF">TKK_010577</name>
</gene>
<evidence type="ECO:0000256" key="1">
    <source>
        <dbReference type="SAM" id="MobiDB-lite"/>
    </source>
</evidence>
<organism evidence="2 3">
    <name type="scientific">Trichogramma kaykai</name>
    <dbReference type="NCBI Taxonomy" id="54128"/>
    <lineage>
        <taxon>Eukaryota</taxon>
        <taxon>Metazoa</taxon>
        <taxon>Ecdysozoa</taxon>
        <taxon>Arthropoda</taxon>
        <taxon>Hexapoda</taxon>
        <taxon>Insecta</taxon>
        <taxon>Pterygota</taxon>
        <taxon>Neoptera</taxon>
        <taxon>Endopterygota</taxon>
        <taxon>Hymenoptera</taxon>
        <taxon>Apocrita</taxon>
        <taxon>Proctotrupomorpha</taxon>
        <taxon>Chalcidoidea</taxon>
        <taxon>Trichogrammatidae</taxon>
        <taxon>Trichogramma</taxon>
    </lineage>
</organism>
<feature type="compositionally biased region" description="Low complexity" evidence="1">
    <location>
        <begin position="132"/>
        <end position="153"/>
    </location>
</feature>
<feature type="region of interest" description="Disordered" evidence="1">
    <location>
        <begin position="295"/>
        <end position="343"/>
    </location>
</feature>
<sequence length="343" mass="37938">MWVFSPAGARDKQLYEFLVYVGPNNVVADCLSRNPVVEQINVVTRTAGGLKRVNYKLTRTRIVHQKLKETPKVVEANDDDTIESTEKIKVTAEIPNTNAQSIVAEVGKLQDEAEPDSCGKEKANSAGDPNTGDGSAVDASAGDGSAGDGSAVDDSARNDRALVEENKNIDAQNEDAQDEDTRSTAAVKSYSREDDDAYELAEETKTRAVHPVEVVFKEITSPGIIFHRLGEVKQEENVAVVSVIDLPKRENPRYDNNAEWLNTVTKDPKIAKSLHGRILWKWQRNQLFLIPSTSTEDRERGIEQEDRKIKNSINAENAPMLQSTAPPPVPTRLHLRTNQVDNN</sequence>
<proteinExistence type="predicted"/>
<protein>
    <submittedName>
        <fullName evidence="2">Uncharacterized protein</fullName>
    </submittedName>
</protein>
<keyword evidence="3" id="KW-1185">Reference proteome</keyword>
<dbReference type="AlphaFoldDB" id="A0ABD2WS30"/>
<dbReference type="EMBL" id="JBJJXI010000083">
    <property type="protein sequence ID" value="KAL3395307.1"/>
    <property type="molecule type" value="Genomic_DNA"/>
</dbReference>